<name>A0A9J7KXT5_BRAFL</name>
<gene>
    <name evidence="6" type="primary">LOC118412824</name>
</gene>
<evidence type="ECO:0000313" key="5">
    <source>
        <dbReference type="Proteomes" id="UP000001554"/>
    </source>
</evidence>
<dbReference type="GeneID" id="118412824"/>
<proteinExistence type="predicted"/>
<evidence type="ECO:0000256" key="1">
    <source>
        <dbReference type="ARBA" id="ARBA00004141"/>
    </source>
</evidence>
<dbReference type="RefSeq" id="XP_035671755.1">
    <property type="nucleotide sequence ID" value="XM_035815862.1"/>
</dbReference>
<reference evidence="6" key="2">
    <citation type="submission" date="2025-08" db="UniProtKB">
        <authorList>
            <consortium name="RefSeq"/>
        </authorList>
    </citation>
    <scope>IDENTIFICATION</scope>
    <source>
        <strain evidence="6">S238N-H82</strain>
        <tissue evidence="6">Testes</tissue>
    </source>
</reference>
<protein>
    <submittedName>
        <fullName evidence="6">Uncharacterized protein LOC118412824</fullName>
    </submittedName>
</protein>
<reference evidence="5" key="1">
    <citation type="journal article" date="2020" name="Nat. Ecol. Evol.">
        <title>Deeply conserved synteny resolves early events in vertebrate evolution.</title>
        <authorList>
            <person name="Simakov O."/>
            <person name="Marletaz F."/>
            <person name="Yue J.X."/>
            <person name="O'Connell B."/>
            <person name="Jenkins J."/>
            <person name="Brandt A."/>
            <person name="Calef R."/>
            <person name="Tung C.H."/>
            <person name="Huang T.K."/>
            <person name="Schmutz J."/>
            <person name="Satoh N."/>
            <person name="Yu J.K."/>
            <person name="Putnam N.H."/>
            <person name="Green R.E."/>
            <person name="Rokhsar D.S."/>
        </authorList>
    </citation>
    <scope>NUCLEOTIDE SEQUENCE [LARGE SCALE GENOMIC DNA]</scope>
    <source>
        <strain evidence="5">S238N-H82</strain>
    </source>
</reference>
<sequence length="129" mass="13746">MATLDGRMNATEAAIADINGKLDVFAVSLDTLLEILCGCLIMIMQAGFALSVGSVNVTNVYAILLNNVMVVCRSSGQQSGFARDACCHQFCSTCIWRRSCRTLCTIITPPSPLVADASATFALQTTLTF</sequence>
<dbReference type="GO" id="GO:0016020">
    <property type="term" value="C:membrane"/>
    <property type="evidence" value="ECO:0007669"/>
    <property type="project" value="UniProtKB-SubCell"/>
</dbReference>
<organism evidence="5 6">
    <name type="scientific">Branchiostoma floridae</name>
    <name type="common">Florida lancelet</name>
    <name type="synonym">Amphioxus</name>
    <dbReference type="NCBI Taxonomy" id="7739"/>
    <lineage>
        <taxon>Eukaryota</taxon>
        <taxon>Metazoa</taxon>
        <taxon>Chordata</taxon>
        <taxon>Cephalochordata</taxon>
        <taxon>Leptocardii</taxon>
        <taxon>Amphioxiformes</taxon>
        <taxon>Branchiostomatidae</taxon>
        <taxon>Branchiostoma</taxon>
    </lineage>
</organism>
<evidence type="ECO:0000313" key="6">
    <source>
        <dbReference type="RefSeq" id="XP_035671755.1"/>
    </source>
</evidence>
<dbReference type="Gene3D" id="1.10.3430.10">
    <property type="entry name" value="Ammonium transporter AmtB like domains"/>
    <property type="match status" value="1"/>
</dbReference>
<dbReference type="AlphaFoldDB" id="A0A9J7KXT5"/>
<evidence type="ECO:0000256" key="3">
    <source>
        <dbReference type="ARBA" id="ARBA00022989"/>
    </source>
</evidence>
<accession>A0A9J7KXT5</accession>
<dbReference type="InterPro" id="IPR029020">
    <property type="entry name" value="Ammonium/urea_transptr"/>
</dbReference>
<evidence type="ECO:0000256" key="4">
    <source>
        <dbReference type="ARBA" id="ARBA00023136"/>
    </source>
</evidence>
<dbReference type="Proteomes" id="UP000001554">
    <property type="component" value="Chromosome 4"/>
</dbReference>
<evidence type="ECO:0000256" key="2">
    <source>
        <dbReference type="ARBA" id="ARBA00022692"/>
    </source>
</evidence>
<keyword evidence="5" id="KW-1185">Reference proteome</keyword>
<comment type="subcellular location">
    <subcellularLocation>
        <location evidence="1">Membrane</location>
        <topology evidence="1">Multi-pass membrane protein</topology>
    </subcellularLocation>
</comment>
<keyword evidence="2" id="KW-0812">Transmembrane</keyword>
<keyword evidence="3" id="KW-1133">Transmembrane helix</keyword>
<dbReference type="KEGG" id="bfo:118412824"/>
<keyword evidence="4" id="KW-0472">Membrane</keyword>